<dbReference type="GO" id="GO:0034271">
    <property type="term" value="C:phosphatidylinositol 3-kinase complex, class III, type I"/>
    <property type="evidence" value="ECO:0007669"/>
    <property type="project" value="TreeGrafter"/>
</dbReference>
<dbReference type="InterPro" id="IPR045162">
    <property type="entry name" value="Vps15-like"/>
</dbReference>
<dbReference type="InterPro" id="IPR008271">
    <property type="entry name" value="Ser/Thr_kinase_AS"/>
</dbReference>
<dbReference type="PROSITE" id="PS50011">
    <property type="entry name" value="PROTEIN_KINASE_DOM"/>
    <property type="match status" value="1"/>
</dbReference>
<name>A0AAE0KY32_9CHLO</name>
<feature type="region of interest" description="Disordered" evidence="4">
    <location>
        <begin position="736"/>
        <end position="807"/>
    </location>
</feature>
<dbReference type="InterPro" id="IPR055231">
    <property type="entry name" value="2AA_helical"/>
</dbReference>
<dbReference type="InterPro" id="IPR011009">
    <property type="entry name" value="Kinase-like_dom_sf"/>
</dbReference>
<keyword evidence="1" id="KW-0418">Kinase</keyword>
<feature type="compositionally biased region" description="Basic and acidic residues" evidence="4">
    <location>
        <begin position="749"/>
        <end position="762"/>
    </location>
</feature>
<feature type="non-terminal residue" evidence="6">
    <location>
        <position position="924"/>
    </location>
</feature>
<feature type="compositionally biased region" description="Low complexity" evidence="4">
    <location>
        <begin position="358"/>
        <end position="368"/>
    </location>
</feature>
<keyword evidence="1" id="KW-0723">Serine/threonine-protein kinase</keyword>
<evidence type="ECO:0000256" key="3">
    <source>
        <dbReference type="ARBA" id="ARBA00022737"/>
    </source>
</evidence>
<dbReference type="AlphaFoldDB" id="A0AAE0KY32"/>
<evidence type="ECO:0000256" key="1">
    <source>
        <dbReference type="ARBA" id="ARBA00022527"/>
    </source>
</evidence>
<comment type="caution">
    <text evidence="6">The sequence shown here is derived from an EMBL/GenBank/DDBJ whole genome shotgun (WGS) entry which is preliminary data.</text>
</comment>
<dbReference type="PANTHER" id="PTHR17583:SF0">
    <property type="entry name" value="PHOSPHOINOSITIDE 3-KINASE REGULATORY SUBUNIT 4"/>
    <property type="match status" value="1"/>
</dbReference>
<dbReference type="GO" id="GO:0006623">
    <property type="term" value="P:protein targeting to vacuole"/>
    <property type="evidence" value="ECO:0007669"/>
    <property type="project" value="TreeGrafter"/>
</dbReference>
<dbReference type="GO" id="GO:0016236">
    <property type="term" value="P:macroautophagy"/>
    <property type="evidence" value="ECO:0007669"/>
    <property type="project" value="InterPro"/>
</dbReference>
<proteinExistence type="predicted"/>
<feature type="region of interest" description="Disordered" evidence="4">
    <location>
        <begin position="473"/>
        <end position="500"/>
    </location>
</feature>
<dbReference type="SMART" id="SM00220">
    <property type="entry name" value="S_TKc"/>
    <property type="match status" value="1"/>
</dbReference>
<dbReference type="InterPro" id="IPR016024">
    <property type="entry name" value="ARM-type_fold"/>
</dbReference>
<sequence>MGNQLAQPLKQPAQPSEYVSEVPDLVYKDNLGGGRFLKTLRCVHEDGGAVVVKVYFKREDSPDLKTYERRLLEIKRVFSDPPLKHQHVWPFQRVVEIDKAAYLLRQYLYSNLHDRLRTRPFLSNCEKKWLAFQLLHAVAQSHERGICHGDIKLENVILTSWNWAFLTDFASFKPTSLPADNPADYSFFYDTGGRRRCYIAPERFYEHKAGVAAGESELTPAADVFSVGCCIAELFLEGQALFDLSQLLAYRRAECDPTVTLSKIKEPGVMELVLHMIHLEPSKRLSSREYLSSWGPRLFPEYFSPLWHDFSASLLHLDADAKVAALHTNFRDLRASILAAESASASALLTAGALQASDASSGSSGKSAPAEKEQGGKVEAAGEGVKQHMLPDLGLGDINKLLSEAERHSSKLESPQLLAADSLMLSTSHSGGMLFEDVDQLPPQGVLEHPVFVDEVVTEEVYENQVREVGGSFSDRALEGPSARTMVGSGRRREDVNLPPGGQWEWMGPWTVDLTKGGAHGWMYRQPGMGNGGGTTPRGAGGATRWANEYSAECLWRCRLWVRKRKRRMRTAAAAAAAAEGVESGEAATAISWDGEASGGMGLLSGVLCATLRGARLARSKARALSLLCEVAAQCDDDLRLQRVVPYLLAVLAEPHTLAAVRAAALKALTACLSSIREFAPSDSKVFPEYILPSLSLMPRDPEELVRTTYAHCLVTLACTAHRFLEQSQYMDQKQKQAPQEECFGGEEPPLKEGEGKAKEAEAGSAVEDLEMAGGEKKSSRRPPHTASAAGEGKEAAKGAAMAAPPRRQDGVRYDEELRLLRHAMRQVVQDYLTPVDPKSGRSSVAARRSLLMDVRELCRFFGRKESNDLLLPLLITCLNDRDWFLRSTFFEHIAGVGPCVGRMPVEQFLLPCIEQALLDSQEQ</sequence>
<dbReference type="InterPro" id="IPR011989">
    <property type="entry name" value="ARM-like"/>
</dbReference>
<dbReference type="GO" id="GO:0004674">
    <property type="term" value="F:protein serine/threonine kinase activity"/>
    <property type="evidence" value="ECO:0007669"/>
    <property type="project" value="UniProtKB-KW"/>
</dbReference>
<dbReference type="PANTHER" id="PTHR17583">
    <property type="entry name" value="PHOSPHOINOSITIDE 3-KINASE REGULATORY SUBUNIT 4"/>
    <property type="match status" value="1"/>
</dbReference>
<keyword evidence="2" id="KW-0853">WD repeat</keyword>
<dbReference type="GO" id="GO:0071561">
    <property type="term" value="C:nucleus-vacuole junction"/>
    <property type="evidence" value="ECO:0007669"/>
    <property type="project" value="TreeGrafter"/>
</dbReference>
<dbReference type="GO" id="GO:0005524">
    <property type="term" value="F:ATP binding"/>
    <property type="evidence" value="ECO:0007669"/>
    <property type="project" value="InterPro"/>
</dbReference>
<organism evidence="6 7">
    <name type="scientific">Cymbomonas tetramitiformis</name>
    <dbReference type="NCBI Taxonomy" id="36881"/>
    <lineage>
        <taxon>Eukaryota</taxon>
        <taxon>Viridiplantae</taxon>
        <taxon>Chlorophyta</taxon>
        <taxon>Pyramimonadophyceae</taxon>
        <taxon>Pyramimonadales</taxon>
        <taxon>Pyramimonadaceae</taxon>
        <taxon>Cymbomonas</taxon>
    </lineage>
</organism>
<dbReference type="Proteomes" id="UP001190700">
    <property type="component" value="Unassembled WGS sequence"/>
</dbReference>
<dbReference type="SUPFAM" id="SSF56112">
    <property type="entry name" value="Protein kinase-like (PK-like)"/>
    <property type="match status" value="1"/>
</dbReference>
<dbReference type="GO" id="GO:0034272">
    <property type="term" value="C:phosphatidylinositol 3-kinase complex, class III, type II"/>
    <property type="evidence" value="ECO:0007669"/>
    <property type="project" value="TreeGrafter"/>
</dbReference>
<dbReference type="GO" id="GO:0005770">
    <property type="term" value="C:late endosome"/>
    <property type="evidence" value="ECO:0007669"/>
    <property type="project" value="TreeGrafter"/>
</dbReference>
<reference evidence="6 7" key="1">
    <citation type="journal article" date="2015" name="Genome Biol. Evol.">
        <title>Comparative Genomics of a Bacterivorous Green Alga Reveals Evolutionary Causalities and Consequences of Phago-Mixotrophic Mode of Nutrition.</title>
        <authorList>
            <person name="Burns J.A."/>
            <person name="Paasch A."/>
            <person name="Narechania A."/>
            <person name="Kim E."/>
        </authorList>
    </citation>
    <scope>NUCLEOTIDE SEQUENCE [LARGE SCALE GENOMIC DNA]</scope>
    <source>
        <strain evidence="6 7">PLY_AMNH</strain>
    </source>
</reference>
<dbReference type="CDD" id="cd13980">
    <property type="entry name" value="STKc_Vps15"/>
    <property type="match status" value="1"/>
</dbReference>
<dbReference type="EMBL" id="LGRX02014213">
    <property type="protein sequence ID" value="KAK3265006.1"/>
    <property type="molecule type" value="Genomic_DNA"/>
</dbReference>
<dbReference type="GO" id="GO:0045324">
    <property type="term" value="P:late endosome to vacuole transport"/>
    <property type="evidence" value="ECO:0007669"/>
    <property type="project" value="InterPro"/>
</dbReference>
<keyword evidence="1" id="KW-0808">Transferase</keyword>
<dbReference type="Pfam" id="PF22956">
    <property type="entry name" value="VPS15-like_hel"/>
    <property type="match status" value="2"/>
</dbReference>
<gene>
    <name evidence="6" type="ORF">CYMTET_26290</name>
</gene>
<protein>
    <recommendedName>
        <fullName evidence="5">Protein kinase domain-containing protein</fullName>
    </recommendedName>
</protein>
<dbReference type="Pfam" id="PF00069">
    <property type="entry name" value="Pkinase"/>
    <property type="match status" value="1"/>
</dbReference>
<feature type="domain" description="Protein kinase" evidence="5">
    <location>
        <begin position="25"/>
        <end position="298"/>
    </location>
</feature>
<keyword evidence="3" id="KW-0677">Repeat</keyword>
<evidence type="ECO:0000259" key="5">
    <source>
        <dbReference type="PROSITE" id="PS50011"/>
    </source>
</evidence>
<dbReference type="Gene3D" id="1.10.510.10">
    <property type="entry name" value="Transferase(Phosphotransferase) domain 1"/>
    <property type="match status" value="1"/>
</dbReference>
<accession>A0AAE0KY32</accession>
<evidence type="ECO:0000256" key="2">
    <source>
        <dbReference type="ARBA" id="ARBA00022574"/>
    </source>
</evidence>
<evidence type="ECO:0000313" key="6">
    <source>
        <dbReference type="EMBL" id="KAK3265006.1"/>
    </source>
</evidence>
<evidence type="ECO:0000313" key="7">
    <source>
        <dbReference type="Proteomes" id="UP001190700"/>
    </source>
</evidence>
<feature type="region of interest" description="Disordered" evidence="4">
    <location>
        <begin position="358"/>
        <end position="380"/>
    </location>
</feature>
<dbReference type="PROSITE" id="PS00108">
    <property type="entry name" value="PROTEIN_KINASE_ST"/>
    <property type="match status" value="1"/>
</dbReference>
<evidence type="ECO:0000256" key="4">
    <source>
        <dbReference type="SAM" id="MobiDB-lite"/>
    </source>
</evidence>
<dbReference type="SUPFAM" id="SSF48371">
    <property type="entry name" value="ARM repeat"/>
    <property type="match status" value="1"/>
</dbReference>
<dbReference type="Gene3D" id="1.25.10.10">
    <property type="entry name" value="Leucine-rich Repeat Variant"/>
    <property type="match status" value="2"/>
</dbReference>
<keyword evidence="7" id="KW-1185">Reference proteome</keyword>
<dbReference type="InterPro" id="IPR000719">
    <property type="entry name" value="Prot_kinase_dom"/>
</dbReference>